<dbReference type="KEGG" id="nri:NRI_0547"/>
<reference evidence="1 2" key="1">
    <citation type="journal article" date="2009" name="Nucleic Acids Res.">
        <title>Analysis of complete genome sequence of Neorickettsia risticii: causative agent of Potomac horse fever.</title>
        <authorList>
            <person name="Lin M."/>
            <person name="Zhang C."/>
            <person name="Gibson K."/>
            <person name="Rikihisa Y."/>
        </authorList>
    </citation>
    <scope>NUCLEOTIDE SEQUENCE [LARGE SCALE GENOMIC DNA]</scope>
    <source>
        <strain evidence="1 2">Illinois</strain>
    </source>
</reference>
<name>C6V559_NEORI</name>
<dbReference type="HOGENOM" id="CLU_3045766_0_0_5"/>
<keyword evidence="2" id="KW-1185">Reference proteome</keyword>
<dbReference type="STRING" id="434131.NRI_0547"/>
<gene>
    <name evidence="1" type="ordered locus">NRI_0547</name>
</gene>
<evidence type="ECO:0000313" key="1">
    <source>
        <dbReference type="EMBL" id="ACT69524.1"/>
    </source>
</evidence>
<proteinExistence type="predicted"/>
<organism evidence="1 2">
    <name type="scientific">Neorickettsia risticii (strain Illinois)</name>
    <dbReference type="NCBI Taxonomy" id="434131"/>
    <lineage>
        <taxon>Bacteria</taxon>
        <taxon>Pseudomonadati</taxon>
        <taxon>Pseudomonadota</taxon>
        <taxon>Alphaproteobacteria</taxon>
        <taxon>Rickettsiales</taxon>
        <taxon>Anaplasmataceae</taxon>
        <taxon>Neorickettsia</taxon>
    </lineage>
</organism>
<dbReference type="Proteomes" id="UP000001627">
    <property type="component" value="Chromosome"/>
</dbReference>
<dbReference type="AlphaFoldDB" id="C6V559"/>
<sequence>MHDGGIIYGLYMTHLSCLSKIVDQLSKKDKLFLIGVQQFFRDALVAILKHSLLE</sequence>
<evidence type="ECO:0000313" key="2">
    <source>
        <dbReference type="Proteomes" id="UP000001627"/>
    </source>
</evidence>
<accession>C6V559</accession>
<dbReference type="EMBL" id="CP001431">
    <property type="protein sequence ID" value="ACT69524.1"/>
    <property type="molecule type" value="Genomic_DNA"/>
</dbReference>
<protein>
    <submittedName>
        <fullName evidence="1">Uncharacterized protein</fullName>
    </submittedName>
</protein>